<dbReference type="InterPro" id="IPR007037">
    <property type="entry name" value="SIP_rossman_dom"/>
</dbReference>
<keyword evidence="3" id="KW-1185">Reference proteome</keyword>
<dbReference type="RefSeq" id="WP_251496877.1">
    <property type="nucleotide sequence ID" value="NZ_CAJSLV010000082.1"/>
</dbReference>
<dbReference type="PANTHER" id="PTHR30157">
    <property type="entry name" value="FERRIC REDUCTASE, NADPH-DEPENDENT"/>
    <property type="match status" value="1"/>
</dbReference>
<dbReference type="InterPro" id="IPR017927">
    <property type="entry name" value="FAD-bd_FR_type"/>
</dbReference>
<dbReference type="Gene3D" id="3.40.50.80">
    <property type="entry name" value="Nucleotide-binding domain of ferredoxin-NADP reductase (FNR) module"/>
    <property type="match status" value="1"/>
</dbReference>
<feature type="domain" description="FAD-binding FR-type" evidence="1">
    <location>
        <begin position="6"/>
        <end position="141"/>
    </location>
</feature>
<proteinExistence type="predicted"/>
<dbReference type="PANTHER" id="PTHR30157:SF0">
    <property type="entry name" value="NADPH-DEPENDENT FERRIC-CHELATE REDUCTASE"/>
    <property type="match status" value="1"/>
</dbReference>
<sequence length="266" mass="28647">MTAPAYDFFRTRVLRTHRLCDGLVRVVLGGPGLEAVVSGGRDQRLKLFLPQDGQHEPVLPDVLDADWYARWRALDPGVRGIMRTYTVRDVRREPCEVDIDFALHGDLGPASRWATRAAPGDLLTLLAPVVPDNGGVDFQPPEGTDWVLLCADETAVPAVAAILEWLPAGTVVKAWISVGAPGDRIELPTKCEAEVSWLARPGSLADAVAAAALPAGAGYAWLAGEAALVRDVRRHLVGARAFPRSAVTFTGYWRRGTSEDALLPAT</sequence>
<dbReference type="SUPFAM" id="SSF63380">
    <property type="entry name" value="Riboflavin synthase domain-like"/>
    <property type="match status" value="1"/>
</dbReference>
<evidence type="ECO:0000313" key="2">
    <source>
        <dbReference type="EMBL" id="CAG6397220.1"/>
    </source>
</evidence>
<dbReference type="InterPro" id="IPR017938">
    <property type="entry name" value="Riboflavin_synthase-like_b-brl"/>
</dbReference>
<dbReference type="CDD" id="cd06193">
    <property type="entry name" value="siderophore_interacting"/>
    <property type="match status" value="1"/>
</dbReference>
<dbReference type="Pfam" id="PF08021">
    <property type="entry name" value="FAD_binding_9"/>
    <property type="match status" value="1"/>
</dbReference>
<organism evidence="2 3">
    <name type="scientific">Actinacidiphila cocklensis</name>
    <dbReference type="NCBI Taxonomy" id="887465"/>
    <lineage>
        <taxon>Bacteria</taxon>
        <taxon>Bacillati</taxon>
        <taxon>Actinomycetota</taxon>
        <taxon>Actinomycetes</taxon>
        <taxon>Kitasatosporales</taxon>
        <taxon>Streptomycetaceae</taxon>
        <taxon>Actinacidiphila</taxon>
    </lineage>
</organism>
<dbReference type="Proteomes" id="UP001152519">
    <property type="component" value="Unassembled WGS sequence"/>
</dbReference>
<dbReference type="GO" id="GO:0016491">
    <property type="term" value="F:oxidoreductase activity"/>
    <property type="evidence" value="ECO:0007669"/>
    <property type="project" value="InterPro"/>
</dbReference>
<dbReference type="PROSITE" id="PS51384">
    <property type="entry name" value="FAD_FR"/>
    <property type="match status" value="1"/>
</dbReference>
<dbReference type="EMBL" id="CAJSLV010000082">
    <property type="protein sequence ID" value="CAG6397220.1"/>
    <property type="molecule type" value="Genomic_DNA"/>
</dbReference>
<gene>
    <name evidence="2" type="ORF">SCOCK_500007</name>
</gene>
<dbReference type="AlphaFoldDB" id="A0A9W4DW14"/>
<protein>
    <submittedName>
        <fullName evidence="2">NADPH-dependent ferric siderophore reductase, contains FAD-binding and SIP domains</fullName>
    </submittedName>
</protein>
<dbReference type="Gene3D" id="2.40.30.10">
    <property type="entry name" value="Translation factors"/>
    <property type="match status" value="1"/>
</dbReference>
<evidence type="ECO:0000313" key="3">
    <source>
        <dbReference type="Proteomes" id="UP001152519"/>
    </source>
</evidence>
<comment type="caution">
    <text evidence="2">The sequence shown here is derived from an EMBL/GenBank/DDBJ whole genome shotgun (WGS) entry which is preliminary data.</text>
</comment>
<evidence type="ECO:0000259" key="1">
    <source>
        <dbReference type="PROSITE" id="PS51384"/>
    </source>
</evidence>
<name>A0A9W4DW14_9ACTN</name>
<accession>A0A9W4DW14</accession>
<dbReference type="Pfam" id="PF04954">
    <property type="entry name" value="SIP"/>
    <property type="match status" value="1"/>
</dbReference>
<dbReference type="InterPro" id="IPR039374">
    <property type="entry name" value="SIP_fam"/>
</dbReference>
<reference evidence="2" key="1">
    <citation type="submission" date="2021-05" db="EMBL/GenBank/DDBJ databases">
        <authorList>
            <person name="Arsene-Ploetze F."/>
        </authorList>
    </citation>
    <scope>NUCLEOTIDE SEQUENCE</scope>
    <source>
        <strain evidence="2">DSM 42138</strain>
    </source>
</reference>
<dbReference type="InterPro" id="IPR013113">
    <property type="entry name" value="SIP_FAD-bd"/>
</dbReference>
<dbReference type="InterPro" id="IPR039261">
    <property type="entry name" value="FNR_nucleotide-bd"/>
</dbReference>